<dbReference type="Pfam" id="PF03171">
    <property type="entry name" value="2OG-FeII_Oxy"/>
    <property type="match status" value="1"/>
</dbReference>
<evidence type="ECO:0000259" key="7">
    <source>
        <dbReference type="Pfam" id="PF09762"/>
    </source>
</evidence>
<dbReference type="EMBL" id="KN666220">
    <property type="protein sequence ID" value="KHN08100.1"/>
    <property type="molecule type" value="Genomic_DNA"/>
</dbReference>
<dbReference type="PANTHER" id="PTHR16441">
    <property type="entry name" value="FIDIPIDINE"/>
    <property type="match status" value="1"/>
</dbReference>
<dbReference type="Pfam" id="PF21673">
    <property type="entry name" value="CCDC93_N"/>
    <property type="match status" value="1"/>
</dbReference>
<organism evidence="10">
    <name type="scientific">Glycine soja</name>
    <name type="common">Wild soybean</name>
    <dbReference type="NCBI Taxonomy" id="3848"/>
    <lineage>
        <taxon>Eukaryota</taxon>
        <taxon>Viridiplantae</taxon>
        <taxon>Streptophyta</taxon>
        <taxon>Embryophyta</taxon>
        <taxon>Tracheophyta</taxon>
        <taxon>Spermatophyta</taxon>
        <taxon>Magnoliopsida</taxon>
        <taxon>eudicotyledons</taxon>
        <taxon>Gunneridae</taxon>
        <taxon>Pentapetalae</taxon>
        <taxon>rosids</taxon>
        <taxon>fabids</taxon>
        <taxon>Fabales</taxon>
        <taxon>Fabaceae</taxon>
        <taxon>Papilionoideae</taxon>
        <taxon>50 kb inversion clade</taxon>
        <taxon>NPAAA clade</taxon>
        <taxon>indigoferoid/millettioid clade</taxon>
        <taxon>Phaseoleae</taxon>
        <taxon>Glycine</taxon>
        <taxon>Glycine subgen. Soja</taxon>
    </lineage>
</organism>
<keyword evidence="2" id="KW-0479">Metal-binding</keyword>
<dbReference type="InterPro" id="IPR039116">
    <property type="entry name" value="CCDC93"/>
</dbReference>
<evidence type="ECO:0000256" key="2">
    <source>
        <dbReference type="ARBA" id="ARBA00022723"/>
    </source>
</evidence>
<name>A0A0B2PFP0_GLYSO</name>
<evidence type="ECO:0000256" key="4">
    <source>
        <dbReference type="ARBA" id="ARBA00023054"/>
    </source>
</evidence>
<evidence type="ECO:0000256" key="3">
    <source>
        <dbReference type="ARBA" id="ARBA00023004"/>
    </source>
</evidence>
<reference evidence="10" key="1">
    <citation type="submission" date="2014-07" db="EMBL/GenBank/DDBJ databases">
        <title>Identification of a novel salt tolerance gene in wild soybean by whole-genome sequencing.</title>
        <authorList>
            <person name="Lam H.-M."/>
            <person name="Qi X."/>
            <person name="Li M.-W."/>
            <person name="Liu X."/>
            <person name="Xie M."/>
            <person name="Ni M."/>
            <person name="Xu X."/>
        </authorList>
    </citation>
    <scope>NUCLEOTIDE SEQUENCE [LARGE SCALE GENOMIC DNA]</scope>
    <source>
        <tissue evidence="10">Root</tissue>
    </source>
</reference>
<feature type="coiled-coil region" evidence="5">
    <location>
        <begin position="301"/>
        <end position="361"/>
    </location>
</feature>
<evidence type="ECO:0000259" key="8">
    <source>
        <dbReference type="Pfam" id="PF14226"/>
    </source>
</evidence>
<dbReference type="InterPro" id="IPR027443">
    <property type="entry name" value="IPNS-like_sf"/>
</dbReference>
<dbReference type="InterPro" id="IPR026992">
    <property type="entry name" value="DIOX_N"/>
</dbReference>
<gene>
    <name evidence="10" type="ORF">glysoja_032284</name>
</gene>
<dbReference type="PANTHER" id="PTHR16441:SF0">
    <property type="entry name" value="COILED-COIL DOMAIN-CONTAINING PROTEIN 93"/>
    <property type="match status" value="1"/>
</dbReference>
<evidence type="ECO:0000259" key="9">
    <source>
        <dbReference type="Pfam" id="PF21673"/>
    </source>
</evidence>
<dbReference type="Proteomes" id="UP000053555">
    <property type="component" value="Unassembled WGS sequence"/>
</dbReference>
<keyword evidence="3" id="KW-0408">Iron</keyword>
<protein>
    <submittedName>
        <fullName evidence="10">Gibberellin 20 oxidase 1</fullName>
    </submittedName>
</protein>
<feature type="domain" description="Isopenicillin N synthase-like Fe(2+) 2OG dioxygenase" evidence="6">
    <location>
        <begin position="173"/>
        <end position="235"/>
    </location>
</feature>
<feature type="domain" description="Non-haem dioxygenase N-terminal" evidence="8">
    <location>
        <begin position="10"/>
        <end position="89"/>
    </location>
</feature>
<sequence length="581" mass="66348">MESESEIMMIPCFDFGKALEEGSEEWKEMSKKVREACESHGCFLLVCDHEIIPKGVHEQFFSNMEALFDLPEETKMKHISPKPYSSYNGKSPVIPLSETFGIDDVPLSASAEAFTYLMWPQGNPSFCETLKIMSLKMLELSSLVLKMIVGGYGIQQHYVDVEKMKSSSNSRLIKYKVPENNNDSKTALLPHTDKNALTILCQNEVQGLQVLSKTGNWIELKIPQNGFVVIVGDILKDKDNARSIEESLGLIGCPHSLRTSHVQDLDIEALFPVIRWLTSHLPQNREHRVDEVCHAENTIEVDECRTLIDALSGNLDELNQQKMNVVKQLYILQERINKEGADSAAQKLVSLLTSLKDLKKQENYFQSNRDTKHSELQDDISELERKITNDCDTENLPDELYHSFSELIEKVNLMKKELAAKLREIVVLRRQIDDLPCQSEVIQYVCFFHLWGRFIEGSEDLLPSSGEKKLFDLAFHSVVFLFTYLQFQEAFSSTDGRIKLVHSMEGIVKGNQQKLERVHVGLQDEEKICNDLKYRYAAATGEQKRCYSLLKAFQVSFSVHQMARRWCHGAELSILMICFGC</sequence>
<dbReference type="SUPFAM" id="SSF51197">
    <property type="entry name" value="Clavaminate synthase-like"/>
    <property type="match status" value="1"/>
</dbReference>
<dbReference type="GO" id="GO:0046872">
    <property type="term" value="F:metal ion binding"/>
    <property type="evidence" value="ECO:0007669"/>
    <property type="project" value="UniProtKB-KW"/>
</dbReference>
<evidence type="ECO:0000259" key="6">
    <source>
        <dbReference type="Pfam" id="PF03171"/>
    </source>
</evidence>
<feature type="domain" description="CCDC93 N-terminal" evidence="9">
    <location>
        <begin position="238"/>
        <end position="281"/>
    </location>
</feature>
<proteinExistence type="inferred from homology"/>
<dbReference type="InterPro" id="IPR019159">
    <property type="entry name" value="CCDC93_CC"/>
</dbReference>
<dbReference type="Pfam" id="PF14226">
    <property type="entry name" value="DIOX_N"/>
    <property type="match status" value="1"/>
</dbReference>
<dbReference type="GO" id="GO:0006893">
    <property type="term" value="P:Golgi to plasma membrane transport"/>
    <property type="evidence" value="ECO:0007669"/>
    <property type="project" value="TreeGrafter"/>
</dbReference>
<dbReference type="InterPro" id="IPR044861">
    <property type="entry name" value="IPNS-like_FE2OG_OXY"/>
</dbReference>
<keyword evidence="4 5" id="KW-0175">Coiled coil</keyword>
<evidence type="ECO:0000256" key="1">
    <source>
        <dbReference type="ARBA" id="ARBA00007219"/>
    </source>
</evidence>
<comment type="similarity">
    <text evidence="1">Belongs to the CCDC93 family.</text>
</comment>
<dbReference type="Pfam" id="PF09762">
    <property type="entry name" value="CCDC93_CC"/>
    <property type="match status" value="1"/>
</dbReference>
<dbReference type="AlphaFoldDB" id="A0A0B2PFP0"/>
<dbReference type="InterPro" id="IPR048747">
    <property type="entry name" value="CCDC93_N"/>
</dbReference>
<evidence type="ECO:0000313" key="10">
    <source>
        <dbReference type="EMBL" id="KHN08100.1"/>
    </source>
</evidence>
<feature type="domain" description="CCDC93 coiled-coil" evidence="7">
    <location>
        <begin position="314"/>
        <end position="444"/>
    </location>
</feature>
<accession>A0A0B2PFP0</accession>
<dbReference type="Gene3D" id="2.60.120.330">
    <property type="entry name" value="B-lactam Antibiotic, Isopenicillin N Synthase, Chain"/>
    <property type="match status" value="1"/>
</dbReference>
<evidence type="ECO:0000256" key="5">
    <source>
        <dbReference type="SAM" id="Coils"/>
    </source>
</evidence>